<name>A0A6I6G5M5_9BACT</name>
<dbReference type="AlphaFoldDB" id="A0A6I6G5M5"/>
<keyword evidence="6" id="KW-1185">Reference proteome</keyword>
<comment type="similarity">
    <text evidence="1 4">Belongs to the glycosyl hydrolase 53 family.</text>
</comment>
<dbReference type="GO" id="GO:0031218">
    <property type="term" value="F:arabinogalactan endo-1,4-beta-galactosidase activity"/>
    <property type="evidence" value="ECO:0007669"/>
    <property type="project" value="UniProtKB-EC"/>
</dbReference>
<proteinExistence type="inferred from homology"/>
<dbReference type="GO" id="GO:0045490">
    <property type="term" value="P:pectin catabolic process"/>
    <property type="evidence" value="ECO:0007669"/>
    <property type="project" value="TreeGrafter"/>
</dbReference>
<dbReference type="InterPro" id="IPR017853">
    <property type="entry name" value="GH"/>
</dbReference>
<reference evidence="5 6" key="1">
    <citation type="submission" date="2019-11" db="EMBL/GenBank/DDBJ databases">
        <authorList>
            <person name="Im W.T."/>
        </authorList>
    </citation>
    <scope>NUCLEOTIDE SEQUENCE [LARGE SCALE GENOMIC DNA]</scope>
    <source>
        <strain evidence="5 6">SB-02</strain>
    </source>
</reference>
<dbReference type="PANTHER" id="PTHR34983:SF2">
    <property type="entry name" value="ENDO-BETA-1,4-GALACTANASE"/>
    <property type="match status" value="1"/>
</dbReference>
<dbReference type="PANTHER" id="PTHR34983">
    <property type="entry name" value="ARABINOGALACTAN ENDO-BETA-1,4-GALACTANASE A"/>
    <property type="match status" value="1"/>
</dbReference>
<dbReference type="Gene3D" id="3.20.20.80">
    <property type="entry name" value="Glycosidases"/>
    <property type="match status" value="1"/>
</dbReference>
<organism evidence="5 6">
    <name type="scientific">Phnomibacter ginsenosidimutans</name>
    <dbReference type="NCBI Taxonomy" id="2676868"/>
    <lineage>
        <taxon>Bacteria</taxon>
        <taxon>Pseudomonadati</taxon>
        <taxon>Bacteroidota</taxon>
        <taxon>Chitinophagia</taxon>
        <taxon>Chitinophagales</taxon>
        <taxon>Chitinophagaceae</taxon>
        <taxon>Phnomibacter</taxon>
    </lineage>
</organism>
<dbReference type="EMBL" id="CP046566">
    <property type="protein sequence ID" value="QGW27966.1"/>
    <property type="molecule type" value="Genomic_DNA"/>
</dbReference>
<dbReference type="GO" id="GO:0015926">
    <property type="term" value="F:glucosidase activity"/>
    <property type="evidence" value="ECO:0007669"/>
    <property type="project" value="InterPro"/>
</dbReference>
<evidence type="ECO:0000256" key="1">
    <source>
        <dbReference type="ARBA" id="ARBA00010687"/>
    </source>
</evidence>
<evidence type="ECO:0000256" key="3">
    <source>
        <dbReference type="ARBA" id="ARBA00023295"/>
    </source>
</evidence>
<dbReference type="InterPro" id="IPR011683">
    <property type="entry name" value="Glyco_hydro_53"/>
</dbReference>
<evidence type="ECO:0000256" key="4">
    <source>
        <dbReference type="RuleBase" id="RU361192"/>
    </source>
</evidence>
<evidence type="ECO:0000256" key="2">
    <source>
        <dbReference type="ARBA" id="ARBA00022801"/>
    </source>
</evidence>
<comment type="catalytic activity">
    <reaction evidence="4">
        <text>The enzyme specifically hydrolyzes (1-&gt;4)-beta-D-galactosidic linkages in type I arabinogalactans.</text>
        <dbReference type="EC" id="3.2.1.89"/>
    </reaction>
</comment>
<dbReference type="PROSITE" id="PS51257">
    <property type="entry name" value="PROKAR_LIPOPROTEIN"/>
    <property type="match status" value="1"/>
</dbReference>
<protein>
    <recommendedName>
        <fullName evidence="4">Arabinogalactan endo-beta-1,4-galactanase</fullName>
        <ecNumber evidence="4">3.2.1.89</ecNumber>
    </recommendedName>
</protein>
<dbReference type="RefSeq" id="WP_157478231.1">
    <property type="nucleotide sequence ID" value="NZ_CP046566.1"/>
</dbReference>
<gene>
    <name evidence="5" type="ORF">GLV81_07540</name>
</gene>
<feature type="chain" id="PRO_5026377848" description="Arabinogalactan endo-beta-1,4-galactanase" evidence="4">
    <location>
        <begin position="19"/>
        <end position="390"/>
    </location>
</feature>
<evidence type="ECO:0000313" key="5">
    <source>
        <dbReference type="EMBL" id="QGW27966.1"/>
    </source>
</evidence>
<keyword evidence="4" id="KW-0732">Signal</keyword>
<dbReference type="EC" id="3.2.1.89" evidence="4"/>
<dbReference type="KEGG" id="fls:GLV81_07540"/>
<feature type="signal peptide" evidence="4">
    <location>
        <begin position="1"/>
        <end position="18"/>
    </location>
</feature>
<sequence length="390" mass="43403">MKHAHLIYLAIFCSFCWAASCKKNTSPANPTDSKKTYTWQTFCMGADLSYVNAIENAGGQYKLNGQVADVFTLLEQHGTNTIRVRLWHNPTWQNGLNGGFVFNNLADVTKTIQRAKAAGMAVNLDLHYSDTWADPAHQNVPTAWRNLNVSTLKDSIYNYTLFVLQTLSAKNLTPEMIQIGNETNGGMCWPVGEVQTNGWNNFAVLLNAGIKAVRDFSVNSTIKPKIILHQAQIQTASAWVTKIVQAGVTDFDILGLSHYYKWSTTNSMQAITDSVAKLKLQTGKQIMVVETAFPFTNAGADNYQNIFYESSGIINGYPVTMDGQFSYYKDLTNAVWKGGGSGVMIWEPAWITSSLKDSWGTGSSWENNTFFDYSNNLHKGINFMTATYPY</sequence>
<dbReference type="Pfam" id="PF07745">
    <property type="entry name" value="Glyco_hydro_53"/>
    <property type="match status" value="1"/>
</dbReference>
<keyword evidence="3 4" id="KW-0326">Glycosidase</keyword>
<dbReference type="SUPFAM" id="SSF51445">
    <property type="entry name" value="(Trans)glycosidases"/>
    <property type="match status" value="1"/>
</dbReference>
<keyword evidence="2 4" id="KW-0378">Hydrolase</keyword>
<evidence type="ECO:0000313" key="6">
    <source>
        <dbReference type="Proteomes" id="UP000426027"/>
    </source>
</evidence>
<accession>A0A6I6G5M5</accession>
<dbReference type="Proteomes" id="UP000426027">
    <property type="component" value="Chromosome"/>
</dbReference>